<dbReference type="Gene3D" id="3.90.1200.10">
    <property type="match status" value="1"/>
</dbReference>
<dbReference type="InterPro" id="IPR011009">
    <property type="entry name" value="Kinase-like_dom_sf"/>
</dbReference>
<name>A0A848K9K9_9NOCA</name>
<evidence type="ECO:0000313" key="2">
    <source>
        <dbReference type="EMBL" id="NMN93964.1"/>
    </source>
</evidence>
<proteinExistence type="predicted"/>
<comment type="caution">
    <text evidence="2">The sequence shown here is derived from an EMBL/GenBank/DDBJ whole genome shotgun (WGS) entry which is preliminary data.</text>
</comment>
<dbReference type="SUPFAM" id="SSF56112">
    <property type="entry name" value="Protein kinase-like (PK-like)"/>
    <property type="match status" value="1"/>
</dbReference>
<gene>
    <name evidence="2" type="ORF">FGL95_02810</name>
</gene>
<evidence type="ECO:0000313" key="3">
    <source>
        <dbReference type="Proteomes" id="UP000535543"/>
    </source>
</evidence>
<sequence>MATTQCRSNTQRGQRLVGGWGGAVYRHGGTVRRESGPWTPAVHELLKHLESVGFDGAPRVLGTDEDGFEVLSFIEGQTCGGVAGWPCWGRSESNLVRTARLMRRFHDAVESFRPTPGMEWRSGCRDLLPGEIIGHNDVSLANVVADSAGRVHSLIDWDQAGPTTRRQDLAYAAWQVVGLHAPAHAAHRGWTSRPDIARRLSEFLDAYGLTDRDGFVDEICERIARSVREMISASQRTGAPVADFVALLEADIEFIRSNRAALERAIAAPEWSYAT</sequence>
<protein>
    <recommendedName>
        <fullName evidence="1">Aminoglycoside phosphotransferase domain-containing protein</fullName>
    </recommendedName>
</protein>
<accession>A0A848K9K9</accession>
<evidence type="ECO:0000259" key="1">
    <source>
        <dbReference type="Pfam" id="PF01636"/>
    </source>
</evidence>
<feature type="domain" description="Aminoglycoside phosphotransferase" evidence="1">
    <location>
        <begin position="126"/>
        <end position="190"/>
    </location>
</feature>
<dbReference type="AlphaFoldDB" id="A0A848K9K9"/>
<organism evidence="2 3">
    <name type="scientific">Antrihabitans stalactiti</name>
    <dbReference type="NCBI Taxonomy" id="2584121"/>
    <lineage>
        <taxon>Bacteria</taxon>
        <taxon>Bacillati</taxon>
        <taxon>Actinomycetota</taxon>
        <taxon>Actinomycetes</taxon>
        <taxon>Mycobacteriales</taxon>
        <taxon>Nocardiaceae</taxon>
        <taxon>Antrihabitans</taxon>
    </lineage>
</organism>
<dbReference type="InterPro" id="IPR002575">
    <property type="entry name" value="Aminoglycoside_PTrfase"/>
</dbReference>
<dbReference type="Pfam" id="PF01636">
    <property type="entry name" value="APH"/>
    <property type="match status" value="1"/>
</dbReference>
<dbReference type="Proteomes" id="UP000535543">
    <property type="component" value="Unassembled WGS sequence"/>
</dbReference>
<reference evidence="2 3" key="1">
    <citation type="submission" date="2019-05" db="EMBL/GenBank/DDBJ databases">
        <authorList>
            <person name="Lee S.D."/>
        </authorList>
    </citation>
    <scope>NUCLEOTIDE SEQUENCE [LARGE SCALE GENOMIC DNA]</scope>
    <source>
        <strain evidence="2 3">YC2-7</strain>
    </source>
</reference>
<dbReference type="EMBL" id="VCQU01000001">
    <property type="protein sequence ID" value="NMN93964.1"/>
    <property type="molecule type" value="Genomic_DNA"/>
</dbReference>
<reference evidence="2 3" key="2">
    <citation type="submission" date="2020-06" db="EMBL/GenBank/DDBJ databases">
        <title>Antribacter stalactiti gen. nov., sp. nov., a new member of the family Nacardiaceae isolated from a cave.</title>
        <authorList>
            <person name="Kim I.S."/>
        </authorList>
    </citation>
    <scope>NUCLEOTIDE SEQUENCE [LARGE SCALE GENOMIC DNA]</scope>
    <source>
        <strain evidence="2 3">YC2-7</strain>
    </source>
</reference>
<keyword evidence="3" id="KW-1185">Reference proteome</keyword>